<dbReference type="Pfam" id="PF00583">
    <property type="entry name" value="Acetyltransf_1"/>
    <property type="match status" value="1"/>
</dbReference>
<evidence type="ECO:0000313" key="3">
    <source>
        <dbReference type="Proteomes" id="UP000275836"/>
    </source>
</evidence>
<dbReference type="SUPFAM" id="SSF55729">
    <property type="entry name" value="Acyl-CoA N-acyltransferases (Nat)"/>
    <property type="match status" value="1"/>
</dbReference>
<reference evidence="2 3" key="1">
    <citation type="submission" date="2018-10" db="EMBL/GenBank/DDBJ databases">
        <title>Draft genome sequence of Weissella viridescens UCO-SMC3.</title>
        <authorList>
            <person name="Garcia-Cancino A."/>
            <person name="Espinoza-Monje M."/>
            <person name="Albarracin L."/>
            <person name="Garcia-Castillo V."/>
            <person name="Campos-Martin J."/>
            <person name="Nakano Y."/>
            <person name="Guitierrez-Zamorano C."/>
            <person name="Ikeda-Ohtsubo W."/>
            <person name="Morita H."/>
            <person name="Kitazawa H."/>
            <person name="Villena J."/>
        </authorList>
    </citation>
    <scope>NUCLEOTIDE SEQUENCE [LARGE SCALE GENOMIC DNA]</scope>
    <source>
        <strain evidence="2 3">UCO-SMC3</strain>
    </source>
</reference>
<feature type="domain" description="N-acetyltransferase" evidence="1">
    <location>
        <begin position="6"/>
        <end position="176"/>
    </location>
</feature>
<dbReference type="CDD" id="cd04301">
    <property type="entry name" value="NAT_SF"/>
    <property type="match status" value="1"/>
</dbReference>
<dbReference type="InterPro" id="IPR000182">
    <property type="entry name" value="GNAT_dom"/>
</dbReference>
<comment type="caution">
    <text evidence="2">The sequence shown here is derived from an EMBL/GenBank/DDBJ whole genome shotgun (WGS) entry which is preliminary data.</text>
</comment>
<organism evidence="2 3">
    <name type="scientific">Weissella viridescens</name>
    <name type="common">Lactobacillus viridescens</name>
    <dbReference type="NCBI Taxonomy" id="1629"/>
    <lineage>
        <taxon>Bacteria</taxon>
        <taxon>Bacillati</taxon>
        <taxon>Bacillota</taxon>
        <taxon>Bacilli</taxon>
        <taxon>Lactobacillales</taxon>
        <taxon>Lactobacillaceae</taxon>
        <taxon>Weissella</taxon>
    </lineage>
</organism>
<dbReference type="Gene3D" id="3.40.630.30">
    <property type="match status" value="1"/>
</dbReference>
<dbReference type="AlphaFoldDB" id="A0A3P2REZ2"/>
<dbReference type="PROSITE" id="PS51186">
    <property type="entry name" value="GNAT"/>
    <property type="match status" value="1"/>
</dbReference>
<sequence>MSNMQFEIRKAVPTDLEKLQILALETFFESFSSGASVNDIQTYLQNEMTLTKLENEFHQPNTIFLIMIDKQTNNFIGYTKFNIVNEYWGIMANGLLEIERLYILSAFQSKGLGYKLIQEAVRFAESNAISQIVLSVYDKNPRGIKFYQKNEFNVVTEHSFMLGDDKRNCLVMLKQL</sequence>
<evidence type="ECO:0000259" key="1">
    <source>
        <dbReference type="PROSITE" id="PS51186"/>
    </source>
</evidence>
<dbReference type="InterPro" id="IPR050276">
    <property type="entry name" value="MshD_Acetyltransferase"/>
</dbReference>
<keyword evidence="2" id="KW-0808">Transferase</keyword>
<dbReference type="Proteomes" id="UP000275836">
    <property type="component" value="Unassembled WGS sequence"/>
</dbReference>
<dbReference type="OrthoDB" id="7205533at2"/>
<dbReference type="InterPro" id="IPR016181">
    <property type="entry name" value="Acyl_CoA_acyltransferase"/>
</dbReference>
<dbReference type="RefSeq" id="WP_124943777.1">
    <property type="nucleotide sequence ID" value="NZ_RHGY01000010.1"/>
</dbReference>
<dbReference type="GO" id="GO:0016747">
    <property type="term" value="F:acyltransferase activity, transferring groups other than amino-acyl groups"/>
    <property type="evidence" value="ECO:0007669"/>
    <property type="project" value="InterPro"/>
</dbReference>
<dbReference type="PANTHER" id="PTHR43617:SF33">
    <property type="entry name" value="SPORE COAT POLYSACCHARIDE BIOSYNTHESIS PROTEIN SPSD"/>
    <property type="match status" value="1"/>
</dbReference>
<name>A0A3P2REZ2_WEIVI</name>
<protein>
    <submittedName>
        <fullName evidence="2">N-acetyltransferase</fullName>
    </submittedName>
</protein>
<proteinExistence type="predicted"/>
<dbReference type="EMBL" id="RHGY01000010">
    <property type="protein sequence ID" value="RRG17430.1"/>
    <property type="molecule type" value="Genomic_DNA"/>
</dbReference>
<dbReference type="PANTHER" id="PTHR43617">
    <property type="entry name" value="L-AMINO ACID N-ACETYLTRANSFERASE"/>
    <property type="match status" value="1"/>
</dbReference>
<evidence type="ECO:0000313" key="2">
    <source>
        <dbReference type="EMBL" id="RRG17430.1"/>
    </source>
</evidence>
<gene>
    <name evidence="2" type="ORF">D3P96_07705</name>
</gene>
<accession>A0A3P2REZ2</accession>